<proteinExistence type="predicted"/>
<gene>
    <name evidence="1" type="ORF">M9H77_19834</name>
</gene>
<accession>A0ACC0BBH3</accession>
<keyword evidence="2" id="KW-1185">Reference proteome</keyword>
<evidence type="ECO:0000313" key="1">
    <source>
        <dbReference type="EMBL" id="KAI5669981.1"/>
    </source>
</evidence>
<dbReference type="Proteomes" id="UP001060085">
    <property type="component" value="Linkage Group LG04"/>
</dbReference>
<dbReference type="EMBL" id="CM044704">
    <property type="protein sequence ID" value="KAI5669981.1"/>
    <property type="molecule type" value="Genomic_DNA"/>
</dbReference>
<evidence type="ECO:0000313" key="2">
    <source>
        <dbReference type="Proteomes" id="UP001060085"/>
    </source>
</evidence>
<comment type="caution">
    <text evidence="1">The sequence shown here is derived from an EMBL/GenBank/DDBJ whole genome shotgun (WGS) entry which is preliminary data.</text>
</comment>
<reference evidence="2" key="1">
    <citation type="journal article" date="2023" name="Nat. Plants">
        <title>Single-cell RNA sequencing provides a high-resolution roadmap for understanding the multicellular compartmentation of specialized metabolism.</title>
        <authorList>
            <person name="Sun S."/>
            <person name="Shen X."/>
            <person name="Li Y."/>
            <person name="Li Y."/>
            <person name="Wang S."/>
            <person name="Li R."/>
            <person name="Zhang H."/>
            <person name="Shen G."/>
            <person name="Guo B."/>
            <person name="Wei J."/>
            <person name="Xu J."/>
            <person name="St-Pierre B."/>
            <person name="Chen S."/>
            <person name="Sun C."/>
        </authorList>
    </citation>
    <scope>NUCLEOTIDE SEQUENCE [LARGE SCALE GENOMIC DNA]</scope>
</reference>
<organism evidence="1 2">
    <name type="scientific">Catharanthus roseus</name>
    <name type="common">Madagascar periwinkle</name>
    <name type="synonym">Vinca rosea</name>
    <dbReference type="NCBI Taxonomy" id="4058"/>
    <lineage>
        <taxon>Eukaryota</taxon>
        <taxon>Viridiplantae</taxon>
        <taxon>Streptophyta</taxon>
        <taxon>Embryophyta</taxon>
        <taxon>Tracheophyta</taxon>
        <taxon>Spermatophyta</taxon>
        <taxon>Magnoliopsida</taxon>
        <taxon>eudicotyledons</taxon>
        <taxon>Gunneridae</taxon>
        <taxon>Pentapetalae</taxon>
        <taxon>asterids</taxon>
        <taxon>lamiids</taxon>
        <taxon>Gentianales</taxon>
        <taxon>Apocynaceae</taxon>
        <taxon>Rauvolfioideae</taxon>
        <taxon>Vinceae</taxon>
        <taxon>Catharanthinae</taxon>
        <taxon>Catharanthus</taxon>
    </lineage>
</organism>
<sequence length="182" mass="20876">MSDRRWGPGKHTQAILAKIFSKSKELEERHKHRSEEKQGEYERFHEMKRRVEEEAGAMGAIVLDNLYLMATIAGGISCGCIYRARSEEVHLRDESSHAPSCRELALIKPFSADMLHRIKAAVSSISDAFNYYMRRFLEQNPLVYIPPLLMMDLIKATMHTSATTSSPPFFPFQPTSSENFHR</sequence>
<name>A0ACC0BBH3_CATRO</name>
<protein>
    <submittedName>
        <fullName evidence="1">Uncharacterized protein</fullName>
    </submittedName>
</protein>